<dbReference type="GO" id="GO:0000981">
    <property type="term" value="F:DNA-binding transcription factor activity, RNA polymerase II-specific"/>
    <property type="evidence" value="ECO:0007669"/>
    <property type="project" value="TreeGrafter"/>
</dbReference>
<evidence type="ECO:0000313" key="10">
    <source>
        <dbReference type="EMBL" id="RMB88321.1"/>
    </source>
</evidence>
<dbReference type="PROSITE" id="PS00028">
    <property type="entry name" value="ZINC_FINGER_C2H2_1"/>
    <property type="match status" value="3"/>
</dbReference>
<dbReference type="InterPro" id="IPR036236">
    <property type="entry name" value="Znf_C2H2_sf"/>
</dbReference>
<dbReference type="FunFam" id="3.30.160.60:FF:000135">
    <property type="entry name" value="Zinc finger protein 358"/>
    <property type="match status" value="1"/>
</dbReference>
<evidence type="ECO:0000256" key="5">
    <source>
        <dbReference type="ARBA" id="ARBA00022771"/>
    </source>
</evidence>
<dbReference type="AlphaFoldDB" id="A0A3M0IFM7"/>
<organism evidence="10 11">
    <name type="scientific">Hirundo rustica rustica</name>
    <dbReference type="NCBI Taxonomy" id="333673"/>
    <lineage>
        <taxon>Eukaryota</taxon>
        <taxon>Metazoa</taxon>
        <taxon>Chordata</taxon>
        <taxon>Craniata</taxon>
        <taxon>Vertebrata</taxon>
        <taxon>Euteleostomi</taxon>
        <taxon>Archelosauria</taxon>
        <taxon>Archosauria</taxon>
        <taxon>Dinosauria</taxon>
        <taxon>Saurischia</taxon>
        <taxon>Theropoda</taxon>
        <taxon>Coelurosauria</taxon>
        <taxon>Aves</taxon>
        <taxon>Neognathae</taxon>
        <taxon>Neoaves</taxon>
        <taxon>Telluraves</taxon>
        <taxon>Australaves</taxon>
        <taxon>Passeriformes</taxon>
        <taxon>Sylvioidea</taxon>
        <taxon>Hirundinidae</taxon>
        <taxon>Hirundo</taxon>
    </lineage>
</organism>
<evidence type="ECO:0000256" key="3">
    <source>
        <dbReference type="ARBA" id="ARBA00022723"/>
    </source>
</evidence>
<dbReference type="SMART" id="SM00355">
    <property type="entry name" value="ZnF_C2H2"/>
    <property type="match status" value="3"/>
</dbReference>
<dbReference type="PANTHER" id="PTHR23226">
    <property type="entry name" value="ZINC FINGER AND SCAN DOMAIN-CONTAINING"/>
    <property type="match status" value="1"/>
</dbReference>
<comment type="subcellular location">
    <subcellularLocation>
        <location evidence="1">Nucleus</location>
    </subcellularLocation>
</comment>
<keyword evidence="5 8" id="KW-0863">Zinc-finger</keyword>
<dbReference type="Proteomes" id="UP000269221">
    <property type="component" value="Unassembled WGS sequence"/>
</dbReference>
<dbReference type="OrthoDB" id="9439903at2759"/>
<dbReference type="SUPFAM" id="SSF57667">
    <property type="entry name" value="beta-beta-alpha zinc fingers"/>
    <property type="match status" value="2"/>
</dbReference>
<comment type="caution">
    <text evidence="10">The sequence shown here is derived from an EMBL/GenBank/DDBJ whole genome shotgun (WGS) entry which is preliminary data.</text>
</comment>
<dbReference type="FunFam" id="3.30.160.60:FF:000710">
    <property type="entry name" value="Zinc finger protein 768"/>
    <property type="match status" value="1"/>
</dbReference>
<evidence type="ECO:0000256" key="6">
    <source>
        <dbReference type="ARBA" id="ARBA00022833"/>
    </source>
</evidence>
<accession>A0A3M0IFM7</accession>
<dbReference type="FunFam" id="3.30.160.60:FF:002343">
    <property type="entry name" value="Zinc finger protein 33A"/>
    <property type="match status" value="1"/>
</dbReference>
<dbReference type="PANTHER" id="PTHR23226:SF416">
    <property type="entry name" value="FI01424P"/>
    <property type="match status" value="1"/>
</dbReference>
<dbReference type="Gene3D" id="3.30.160.60">
    <property type="entry name" value="Classic Zinc Finger"/>
    <property type="match status" value="3"/>
</dbReference>
<dbReference type="Pfam" id="PF00096">
    <property type="entry name" value="zf-C2H2"/>
    <property type="match status" value="3"/>
</dbReference>
<dbReference type="InterPro" id="IPR013087">
    <property type="entry name" value="Znf_C2H2_type"/>
</dbReference>
<dbReference type="STRING" id="333673.A0A3M0IFM7"/>
<dbReference type="EMBL" id="QRBI01000336">
    <property type="protein sequence ID" value="RMB88321.1"/>
    <property type="molecule type" value="Genomic_DNA"/>
</dbReference>
<comment type="similarity">
    <text evidence="2">Belongs to the krueppel C2H2-type zinc-finger protein family.</text>
</comment>
<evidence type="ECO:0000259" key="9">
    <source>
        <dbReference type="PROSITE" id="PS50157"/>
    </source>
</evidence>
<evidence type="ECO:0000313" key="11">
    <source>
        <dbReference type="Proteomes" id="UP000269221"/>
    </source>
</evidence>
<dbReference type="GO" id="GO:0008270">
    <property type="term" value="F:zinc ion binding"/>
    <property type="evidence" value="ECO:0007669"/>
    <property type="project" value="UniProtKB-KW"/>
</dbReference>
<keyword evidence="7" id="KW-0539">Nucleus</keyword>
<keyword evidence="6" id="KW-0862">Zinc</keyword>
<name>A0A3M0IFM7_HIRRU</name>
<sequence>MIHTGERPYECPECGKRFQTSSDLLKHQRIHTEERPFHCPDCRKGFKHNSHLITHRRIHTGERPYECPQCGKSFSDGSHLTRHQRRHRHPKLTADSALKMLLWFGGSMLGFILLVLEEKLMDRDIFKQSKLLKAPSTVALDVCKDEASSPSLGSLFLALTTLGVKMSA</sequence>
<dbReference type="GO" id="GO:0000978">
    <property type="term" value="F:RNA polymerase II cis-regulatory region sequence-specific DNA binding"/>
    <property type="evidence" value="ECO:0007669"/>
    <property type="project" value="TreeGrafter"/>
</dbReference>
<proteinExistence type="inferred from homology"/>
<evidence type="ECO:0000256" key="2">
    <source>
        <dbReference type="ARBA" id="ARBA00006991"/>
    </source>
</evidence>
<protein>
    <recommendedName>
        <fullName evidence="9">C2H2-type domain-containing protein</fullName>
    </recommendedName>
</protein>
<keyword evidence="11" id="KW-1185">Reference proteome</keyword>
<keyword evidence="3" id="KW-0479">Metal-binding</keyword>
<keyword evidence="4" id="KW-0677">Repeat</keyword>
<reference evidence="10 11" key="1">
    <citation type="submission" date="2018-07" db="EMBL/GenBank/DDBJ databases">
        <title>A high quality draft genome assembly of the barn swallow (H. rustica rustica).</title>
        <authorList>
            <person name="Formenti G."/>
            <person name="Chiara M."/>
            <person name="Poveda L."/>
            <person name="Francoijs K.-J."/>
            <person name="Bonisoli-Alquati A."/>
            <person name="Canova L."/>
            <person name="Gianfranceschi L."/>
            <person name="Horner D.S."/>
            <person name="Saino N."/>
        </authorList>
    </citation>
    <scope>NUCLEOTIDE SEQUENCE [LARGE SCALE GENOMIC DNA]</scope>
    <source>
        <strain evidence="10">Chelidonia</strain>
        <tissue evidence="10">Blood</tissue>
    </source>
</reference>
<evidence type="ECO:0000256" key="7">
    <source>
        <dbReference type="ARBA" id="ARBA00023242"/>
    </source>
</evidence>
<dbReference type="PROSITE" id="PS50157">
    <property type="entry name" value="ZINC_FINGER_C2H2_2"/>
    <property type="match status" value="3"/>
</dbReference>
<feature type="domain" description="C2H2-type" evidence="9">
    <location>
        <begin position="37"/>
        <end position="64"/>
    </location>
</feature>
<gene>
    <name evidence="10" type="ORF">DUI87_35302</name>
</gene>
<feature type="domain" description="C2H2-type" evidence="9">
    <location>
        <begin position="65"/>
        <end position="92"/>
    </location>
</feature>
<evidence type="ECO:0000256" key="1">
    <source>
        <dbReference type="ARBA" id="ARBA00004123"/>
    </source>
</evidence>
<evidence type="ECO:0000256" key="8">
    <source>
        <dbReference type="PROSITE-ProRule" id="PRU00042"/>
    </source>
</evidence>
<dbReference type="GO" id="GO:0005634">
    <property type="term" value="C:nucleus"/>
    <property type="evidence" value="ECO:0007669"/>
    <property type="project" value="UniProtKB-SubCell"/>
</dbReference>
<feature type="domain" description="C2H2-type" evidence="9">
    <location>
        <begin position="9"/>
        <end position="36"/>
    </location>
</feature>
<evidence type="ECO:0000256" key="4">
    <source>
        <dbReference type="ARBA" id="ARBA00022737"/>
    </source>
</evidence>